<proteinExistence type="predicted"/>
<evidence type="ECO:0000313" key="7">
    <source>
        <dbReference type="Proteomes" id="UP000748025"/>
    </source>
</evidence>
<dbReference type="AlphaFoldDB" id="A0A9P7SXQ8"/>
<feature type="transmembrane region" description="Helical" evidence="5">
    <location>
        <begin position="68"/>
        <end position="89"/>
    </location>
</feature>
<feature type="transmembrane region" description="Helical" evidence="5">
    <location>
        <begin position="37"/>
        <end position="56"/>
    </location>
</feature>
<keyword evidence="7" id="KW-1185">Reference proteome</keyword>
<reference evidence="6" key="1">
    <citation type="journal article" date="2020" name="bioRxiv">
        <title>Whole genome comparisons of ergot fungi reveals the divergence and evolution of species within the genus Claviceps are the result of varying mechanisms driving genome evolution and host range expansion.</title>
        <authorList>
            <person name="Wyka S.A."/>
            <person name="Mondo S.J."/>
            <person name="Liu M."/>
            <person name="Dettman J."/>
            <person name="Nalam V."/>
            <person name="Broders K.D."/>
        </authorList>
    </citation>
    <scope>NUCLEOTIDE SEQUENCE</scope>
    <source>
        <strain evidence="6">CCC 602</strain>
    </source>
</reference>
<dbReference type="PANTHER" id="PTHR42718:SF11">
    <property type="entry name" value="MAJOR FACILITATOR SUPERFAMILY (MFS) PROFILE DOMAIN-CONTAINING PROTEIN"/>
    <property type="match status" value="1"/>
</dbReference>
<dbReference type="Gene3D" id="1.20.1250.20">
    <property type="entry name" value="MFS general substrate transporter like domains"/>
    <property type="match status" value="1"/>
</dbReference>
<feature type="transmembrane region" description="Helical" evidence="5">
    <location>
        <begin position="110"/>
        <end position="132"/>
    </location>
</feature>
<dbReference type="EMBL" id="SRPW01002311">
    <property type="protein sequence ID" value="KAG5993820.1"/>
    <property type="molecule type" value="Genomic_DNA"/>
</dbReference>
<evidence type="ECO:0000256" key="3">
    <source>
        <dbReference type="ARBA" id="ARBA00022989"/>
    </source>
</evidence>
<evidence type="ECO:0008006" key="8">
    <source>
        <dbReference type="Google" id="ProtNLM"/>
    </source>
</evidence>
<evidence type="ECO:0000256" key="1">
    <source>
        <dbReference type="ARBA" id="ARBA00004141"/>
    </source>
</evidence>
<dbReference type="InterPro" id="IPR036259">
    <property type="entry name" value="MFS_trans_sf"/>
</dbReference>
<evidence type="ECO:0000256" key="5">
    <source>
        <dbReference type="SAM" id="Phobius"/>
    </source>
</evidence>
<dbReference type="Proteomes" id="UP000748025">
    <property type="component" value="Unassembled WGS sequence"/>
</dbReference>
<protein>
    <recommendedName>
        <fullName evidence="8">Major facilitator superfamily (MFS) profile domain-containing protein</fullName>
    </recommendedName>
</protein>
<organism evidence="6 7">
    <name type="scientific">Claviceps pusilla</name>
    <dbReference type="NCBI Taxonomy" id="123648"/>
    <lineage>
        <taxon>Eukaryota</taxon>
        <taxon>Fungi</taxon>
        <taxon>Dikarya</taxon>
        <taxon>Ascomycota</taxon>
        <taxon>Pezizomycotina</taxon>
        <taxon>Sordariomycetes</taxon>
        <taxon>Hypocreomycetidae</taxon>
        <taxon>Hypocreales</taxon>
        <taxon>Clavicipitaceae</taxon>
        <taxon>Claviceps</taxon>
    </lineage>
</organism>
<comment type="subcellular location">
    <subcellularLocation>
        <location evidence="1">Membrane</location>
        <topology evidence="1">Multi-pass membrane protein</topology>
    </subcellularLocation>
</comment>
<evidence type="ECO:0000256" key="4">
    <source>
        <dbReference type="ARBA" id="ARBA00023136"/>
    </source>
</evidence>
<dbReference type="PANTHER" id="PTHR42718">
    <property type="entry name" value="MAJOR FACILITATOR SUPERFAMILY MULTIDRUG TRANSPORTER MFSC"/>
    <property type="match status" value="1"/>
</dbReference>
<keyword evidence="3 5" id="KW-1133">Transmembrane helix</keyword>
<sequence>MHIKPILTAAWFTPLAVGGMVLAIGGGLVLHIIPNKVLMIISCSGFVLSVLFFAIIPDPATSDKSTSFIYWAYIFPAMICGTIGVDITFNVTNVFITTAMPRRHQAAAGGLINSLLYLGIAFWLGVAELAISATVETRGGHDNVADREQYQIGFWTGLGLAIASLALVLTIKMGSAEASMTADEKAELEQRQLQ</sequence>
<keyword evidence="2 5" id="KW-0812">Transmembrane</keyword>
<feature type="transmembrane region" description="Helical" evidence="5">
    <location>
        <begin position="152"/>
        <end position="171"/>
    </location>
</feature>
<evidence type="ECO:0000313" key="6">
    <source>
        <dbReference type="EMBL" id="KAG5993820.1"/>
    </source>
</evidence>
<dbReference type="GO" id="GO:0016020">
    <property type="term" value="C:membrane"/>
    <property type="evidence" value="ECO:0007669"/>
    <property type="project" value="UniProtKB-SubCell"/>
</dbReference>
<evidence type="ECO:0000256" key="2">
    <source>
        <dbReference type="ARBA" id="ARBA00022692"/>
    </source>
</evidence>
<accession>A0A9P7SXQ8</accession>
<dbReference type="OrthoDB" id="5086884at2759"/>
<keyword evidence="4 5" id="KW-0472">Membrane</keyword>
<comment type="caution">
    <text evidence="6">The sequence shown here is derived from an EMBL/GenBank/DDBJ whole genome shotgun (WGS) entry which is preliminary data.</text>
</comment>
<name>A0A9P7SXQ8_9HYPO</name>
<gene>
    <name evidence="6" type="ORF">E4U43_003393</name>
</gene>
<dbReference type="SUPFAM" id="SSF103473">
    <property type="entry name" value="MFS general substrate transporter"/>
    <property type="match status" value="1"/>
</dbReference>
<feature type="transmembrane region" description="Helical" evidence="5">
    <location>
        <begin position="6"/>
        <end position="30"/>
    </location>
</feature>